<dbReference type="Pfam" id="PF05195">
    <property type="entry name" value="AMP_N"/>
    <property type="match status" value="1"/>
</dbReference>
<dbReference type="Proteomes" id="UP000651452">
    <property type="component" value="Unassembled WGS sequence"/>
</dbReference>
<accession>A0A8H7J3S2</accession>
<evidence type="ECO:0000259" key="16">
    <source>
        <dbReference type="SMART" id="SM01011"/>
    </source>
</evidence>
<feature type="domain" description="Aminopeptidase P N-terminal" evidence="16">
    <location>
        <begin position="33"/>
        <end position="166"/>
    </location>
</feature>
<dbReference type="InterPro" id="IPR052433">
    <property type="entry name" value="X-Pro_dipept-like"/>
</dbReference>
<evidence type="ECO:0000256" key="13">
    <source>
        <dbReference type="ARBA" id="ARBA00032413"/>
    </source>
</evidence>
<keyword evidence="11" id="KW-0464">Manganese</keyword>
<dbReference type="GO" id="GO:0030145">
    <property type="term" value="F:manganese ion binding"/>
    <property type="evidence" value="ECO:0007669"/>
    <property type="project" value="InterPro"/>
</dbReference>
<gene>
    <name evidence="17" type="ORF">EKO04_006330</name>
</gene>
<dbReference type="SUPFAM" id="SSF53092">
    <property type="entry name" value="Creatinase/prolidase N-terminal domain"/>
    <property type="match status" value="1"/>
</dbReference>
<evidence type="ECO:0000313" key="17">
    <source>
        <dbReference type="EMBL" id="KAF9695712.1"/>
    </source>
</evidence>
<dbReference type="Gene3D" id="3.90.230.10">
    <property type="entry name" value="Creatinase/methionine aminopeptidase superfamily"/>
    <property type="match status" value="1"/>
</dbReference>
<evidence type="ECO:0000256" key="10">
    <source>
        <dbReference type="ARBA" id="ARBA00023049"/>
    </source>
</evidence>
<dbReference type="CDD" id="cd01087">
    <property type="entry name" value="Prolidase"/>
    <property type="match status" value="1"/>
</dbReference>
<dbReference type="PANTHER" id="PTHR43226">
    <property type="entry name" value="XAA-PRO AMINOPEPTIDASE 3"/>
    <property type="match status" value="1"/>
</dbReference>
<dbReference type="EMBL" id="RZGK01000011">
    <property type="protein sequence ID" value="KAF9695712.1"/>
    <property type="molecule type" value="Genomic_DNA"/>
</dbReference>
<keyword evidence="9" id="KW-0378">Hydrolase</keyword>
<keyword evidence="18" id="KW-1185">Reference proteome</keyword>
<comment type="function">
    <text evidence="3">Catalyzes the removal of a penultimate prolyl residue from the N-termini of peptides.</text>
</comment>
<dbReference type="InterPro" id="IPR036005">
    <property type="entry name" value="Creatinase/aminopeptidase-like"/>
</dbReference>
<evidence type="ECO:0000256" key="14">
    <source>
        <dbReference type="RuleBase" id="RU000590"/>
    </source>
</evidence>
<comment type="cofactor">
    <cofactor evidence="2">
        <name>Mn(2+)</name>
        <dbReference type="ChEBI" id="CHEBI:29035"/>
    </cofactor>
</comment>
<dbReference type="SUPFAM" id="SSF55920">
    <property type="entry name" value="Creatinase/aminopeptidase"/>
    <property type="match status" value="1"/>
</dbReference>
<keyword evidence="7" id="KW-0645">Protease</keyword>
<comment type="similarity">
    <text evidence="4 14">Belongs to the peptidase M24B family.</text>
</comment>
<feature type="region of interest" description="Disordered" evidence="15">
    <location>
        <begin position="500"/>
        <end position="537"/>
    </location>
</feature>
<dbReference type="Pfam" id="PF00557">
    <property type="entry name" value="Peptidase_M24"/>
    <property type="match status" value="1"/>
</dbReference>
<evidence type="ECO:0000256" key="6">
    <source>
        <dbReference type="ARBA" id="ARBA00022438"/>
    </source>
</evidence>
<evidence type="ECO:0000256" key="7">
    <source>
        <dbReference type="ARBA" id="ARBA00022670"/>
    </source>
</evidence>
<evidence type="ECO:0000256" key="2">
    <source>
        <dbReference type="ARBA" id="ARBA00001936"/>
    </source>
</evidence>
<comment type="catalytic activity">
    <reaction evidence="1">
        <text>Release of any N-terminal amino acid, including proline, that is linked to proline, even from a dipeptide or tripeptide.</text>
        <dbReference type="EC" id="3.4.11.9"/>
    </reaction>
</comment>
<evidence type="ECO:0000313" key="18">
    <source>
        <dbReference type="Proteomes" id="UP000651452"/>
    </source>
</evidence>
<dbReference type="InterPro" id="IPR000994">
    <property type="entry name" value="Pept_M24"/>
</dbReference>
<proteinExistence type="inferred from homology"/>
<keyword evidence="8 14" id="KW-0479">Metal-binding</keyword>
<reference evidence="17" key="2">
    <citation type="submission" date="2020-09" db="EMBL/GenBank/DDBJ databases">
        <title>Reference genome assembly for Australian Ascochyta lentis isolate Al4.</title>
        <authorList>
            <person name="Lee R.C."/>
            <person name="Farfan-Caceres L.M."/>
            <person name="Debler J.W."/>
            <person name="Williams A.H."/>
            <person name="Henares B.M."/>
        </authorList>
    </citation>
    <scope>NUCLEOTIDE SEQUENCE</scope>
    <source>
        <strain evidence="17">Al4</strain>
    </source>
</reference>
<evidence type="ECO:0000256" key="4">
    <source>
        <dbReference type="ARBA" id="ARBA00008766"/>
    </source>
</evidence>
<dbReference type="GO" id="GO:0006508">
    <property type="term" value="P:proteolysis"/>
    <property type="evidence" value="ECO:0007669"/>
    <property type="project" value="UniProtKB-KW"/>
</dbReference>
<evidence type="ECO:0000256" key="9">
    <source>
        <dbReference type="ARBA" id="ARBA00022801"/>
    </source>
</evidence>
<dbReference type="InterPro" id="IPR007865">
    <property type="entry name" value="Aminopep_P_N"/>
</dbReference>
<evidence type="ECO:0000256" key="8">
    <source>
        <dbReference type="ARBA" id="ARBA00022723"/>
    </source>
</evidence>
<evidence type="ECO:0000256" key="11">
    <source>
        <dbReference type="ARBA" id="ARBA00023211"/>
    </source>
</evidence>
<evidence type="ECO:0000256" key="12">
    <source>
        <dbReference type="ARBA" id="ARBA00030849"/>
    </source>
</evidence>
<dbReference type="InterPro" id="IPR029149">
    <property type="entry name" value="Creatin/AminoP/Spt16_N"/>
</dbReference>
<comment type="caution">
    <text evidence="17">The sequence shown here is derived from an EMBL/GenBank/DDBJ whole genome shotgun (WGS) entry which is preliminary data.</text>
</comment>
<dbReference type="PANTHER" id="PTHR43226:SF3">
    <property type="entry name" value="XAA-PRO AMINOPEPTIDASE AN0832-RELATED"/>
    <property type="match status" value="1"/>
</dbReference>
<protein>
    <recommendedName>
        <fullName evidence="5">Xaa-Pro aminopeptidase</fullName>
        <ecNumber evidence="5">3.4.11.9</ecNumber>
    </recommendedName>
    <alternativeName>
        <fullName evidence="12">Aminoacylproline aminopeptidase</fullName>
    </alternativeName>
    <alternativeName>
        <fullName evidence="13">Prolidase</fullName>
    </alternativeName>
</protein>
<name>A0A8H7J3S2_9PLEO</name>
<dbReference type="Gene3D" id="3.40.350.10">
    <property type="entry name" value="Creatinase/prolidase N-terminal domain"/>
    <property type="match status" value="1"/>
</dbReference>
<evidence type="ECO:0000256" key="15">
    <source>
        <dbReference type="SAM" id="MobiDB-lite"/>
    </source>
</evidence>
<dbReference type="AlphaFoldDB" id="A0A8H7J3S2"/>
<evidence type="ECO:0000256" key="1">
    <source>
        <dbReference type="ARBA" id="ARBA00001424"/>
    </source>
</evidence>
<dbReference type="OrthoDB" id="10261878at2759"/>
<evidence type="ECO:0000256" key="5">
    <source>
        <dbReference type="ARBA" id="ARBA00012574"/>
    </source>
</evidence>
<dbReference type="InterPro" id="IPR001131">
    <property type="entry name" value="Peptidase_M24B_aminopep-P_CS"/>
</dbReference>
<dbReference type="SMART" id="SM01011">
    <property type="entry name" value="AMP_N"/>
    <property type="match status" value="1"/>
</dbReference>
<keyword evidence="6" id="KW-0031">Aminopeptidase</keyword>
<organism evidence="17 18">
    <name type="scientific">Ascochyta lentis</name>
    <dbReference type="NCBI Taxonomy" id="205686"/>
    <lineage>
        <taxon>Eukaryota</taxon>
        <taxon>Fungi</taxon>
        <taxon>Dikarya</taxon>
        <taxon>Ascomycota</taxon>
        <taxon>Pezizomycotina</taxon>
        <taxon>Dothideomycetes</taxon>
        <taxon>Pleosporomycetidae</taxon>
        <taxon>Pleosporales</taxon>
        <taxon>Pleosporineae</taxon>
        <taxon>Didymellaceae</taxon>
        <taxon>Ascochyta</taxon>
    </lineage>
</organism>
<dbReference type="PROSITE" id="PS00491">
    <property type="entry name" value="PROLINE_PEPTIDASE"/>
    <property type="match status" value="1"/>
</dbReference>
<reference evidence="17" key="1">
    <citation type="submission" date="2018-12" db="EMBL/GenBank/DDBJ databases">
        <authorList>
            <person name="Syme R.A."/>
            <person name="Farfan-Caceres L."/>
            <person name="Lichtenzveig J."/>
        </authorList>
    </citation>
    <scope>NUCLEOTIDE SEQUENCE</scope>
    <source>
        <strain evidence="17">Al4</strain>
    </source>
</reference>
<dbReference type="GO" id="GO:0070006">
    <property type="term" value="F:metalloaminopeptidase activity"/>
    <property type="evidence" value="ECO:0007669"/>
    <property type="project" value="InterPro"/>
</dbReference>
<keyword evidence="10" id="KW-0482">Metalloprotease</keyword>
<sequence>MEALDGMDLAARLNMEEKEYWVHLDADGSLEKYPARQHARRVQEKLGVDEGLVYLAGQPAKNNEDSDMPAPFRQRRYFYYLTGCNEPSCHMTYDIQHDILSLFIPRIDPKRVIWNGRGSTLAEAVEKYDVDEVYYIDELNDVIKDWSNYYGGHGSDIYVLHDGQLPRIPGLCVTVDSESLKPAMNAARMIKDGHEISLIRKANDISSEAHQKVLANILKFRNEAQVEGLFMDVCISRQAKQQAYDPIAASGPNAGTLHYDANNENFDDRQLMCLDAGCEYELYASDITRTFPLAQSWPSKEAENIYKLVERMQESCIERLAPGVRYLDLHILAHQIAIDGLLKLGLLHNGTREEIYNAGTSRAFFPHGLGHHVGLEVHDVGQAELMSVRSGKAVFEQTPSLFPQNFHIPVYDPSSCHAPTDTQSSQLEEGMVVTVEPGIYFSVYALQHFYLPSPVHSRFINEKILQRYLPVGGVRIEDDILITSKGCENLTTAPKGDKISLYGHERTTSGSCARGPAAGHTASPKADESSSDYAQPV</sequence>
<evidence type="ECO:0000256" key="3">
    <source>
        <dbReference type="ARBA" id="ARBA00002443"/>
    </source>
</evidence>
<dbReference type="EC" id="3.4.11.9" evidence="5"/>